<dbReference type="Proteomes" id="UP001487740">
    <property type="component" value="Unassembled WGS sequence"/>
</dbReference>
<keyword evidence="6 9" id="KW-0413">Isomerase</keyword>
<evidence type="ECO:0000313" key="14">
    <source>
        <dbReference type="Proteomes" id="UP001487740"/>
    </source>
</evidence>
<dbReference type="AlphaFoldDB" id="A0AAW0SSB4"/>
<feature type="domain" description="RRM" evidence="12">
    <location>
        <begin position="339"/>
        <end position="417"/>
    </location>
</feature>
<accession>A0AAW0SSB4</accession>
<dbReference type="PRINTS" id="PR00153">
    <property type="entry name" value="CSAPPISMRASE"/>
</dbReference>
<gene>
    <name evidence="13" type="ORF">O3P69_013625</name>
</gene>
<evidence type="ECO:0000259" key="12">
    <source>
        <dbReference type="PROSITE" id="PS50102"/>
    </source>
</evidence>
<dbReference type="Gene3D" id="3.30.70.330">
    <property type="match status" value="1"/>
</dbReference>
<dbReference type="Pfam" id="PF00076">
    <property type="entry name" value="RRM_1"/>
    <property type="match status" value="1"/>
</dbReference>
<name>A0AAW0SSB4_SCYPA</name>
<dbReference type="SMART" id="SM00360">
    <property type="entry name" value="RRM"/>
    <property type="match status" value="1"/>
</dbReference>
<keyword evidence="14" id="KW-1185">Reference proteome</keyword>
<evidence type="ECO:0000256" key="8">
    <source>
        <dbReference type="PROSITE-ProRule" id="PRU00176"/>
    </source>
</evidence>
<dbReference type="SUPFAM" id="SSF50891">
    <property type="entry name" value="Cyclophilin-like"/>
    <property type="match status" value="1"/>
</dbReference>
<organism evidence="13 14">
    <name type="scientific">Scylla paramamosain</name>
    <name type="common">Mud crab</name>
    <dbReference type="NCBI Taxonomy" id="85552"/>
    <lineage>
        <taxon>Eukaryota</taxon>
        <taxon>Metazoa</taxon>
        <taxon>Ecdysozoa</taxon>
        <taxon>Arthropoda</taxon>
        <taxon>Crustacea</taxon>
        <taxon>Multicrustacea</taxon>
        <taxon>Malacostraca</taxon>
        <taxon>Eumalacostraca</taxon>
        <taxon>Eucarida</taxon>
        <taxon>Decapoda</taxon>
        <taxon>Pleocyemata</taxon>
        <taxon>Brachyura</taxon>
        <taxon>Eubrachyura</taxon>
        <taxon>Portunoidea</taxon>
        <taxon>Portunidae</taxon>
        <taxon>Portuninae</taxon>
        <taxon>Scylla</taxon>
    </lineage>
</organism>
<evidence type="ECO:0000256" key="5">
    <source>
        <dbReference type="ARBA" id="ARBA00023110"/>
    </source>
</evidence>
<dbReference type="InterPro" id="IPR002130">
    <property type="entry name" value="Cyclophilin-type_PPIase_dom"/>
</dbReference>
<dbReference type="InterPro" id="IPR035542">
    <property type="entry name" value="CRIP"/>
</dbReference>
<dbReference type="FunFam" id="2.40.100.10:FF:000015">
    <property type="entry name" value="Peptidyl-prolyl cis-trans isomerase"/>
    <property type="match status" value="1"/>
</dbReference>
<feature type="region of interest" description="Disordered" evidence="10">
    <location>
        <begin position="432"/>
        <end position="479"/>
    </location>
</feature>
<evidence type="ECO:0000256" key="2">
    <source>
        <dbReference type="ARBA" id="ARBA00002388"/>
    </source>
</evidence>
<evidence type="ECO:0000313" key="13">
    <source>
        <dbReference type="EMBL" id="KAK8377092.1"/>
    </source>
</evidence>
<feature type="compositionally biased region" description="Basic and acidic residues" evidence="10">
    <location>
        <begin position="547"/>
        <end position="559"/>
    </location>
</feature>
<dbReference type="InterPro" id="IPR035979">
    <property type="entry name" value="RBD_domain_sf"/>
</dbReference>
<dbReference type="InterPro" id="IPR035538">
    <property type="entry name" value="Cyclophilin_PPIL4"/>
</dbReference>
<dbReference type="Pfam" id="PF00160">
    <property type="entry name" value="Pro_isomerase"/>
    <property type="match status" value="1"/>
</dbReference>
<dbReference type="InterPro" id="IPR000504">
    <property type="entry name" value="RRM_dom"/>
</dbReference>
<feature type="region of interest" description="Disordered" evidence="10">
    <location>
        <begin position="491"/>
        <end position="669"/>
    </location>
</feature>
<comment type="caution">
    <text evidence="13">The sequence shown here is derived from an EMBL/GenBank/DDBJ whole genome shotgun (WGS) entry which is preliminary data.</text>
</comment>
<evidence type="ECO:0000256" key="6">
    <source>
        <dbReference type="ARBA" id="ARBA00023235"/>
    </source>
</evidence>
<proteinExistence type="inferred from homology"/>
<reference evidence="13 14" key="1">
    <citation type="submission" date="2023-03" db="EMBL/GenBank/DDBJ databases">
        <title>High-quality genome of Scylla paramamosain provides insights in environmental adaptation.</title>
        <authorList>
            <person name="Zhang L."/>
        </authorList>
    </citation>
    <scope>NUCLEOTIDE SEQUENCE [LARGE SCALE GENOMIC DNA]</scope>
    <source>
        <strain evidence="13">LZ_2023a</strain>
        <tissue evidence="13">Muscle</tissue>
    </source>
</reference>
<evidence type="ECO:0000259" key="11">
    <source>
        <dbReference type="PROSITE" id="PS50072"/>
    </source>
</evidence>
<dbReference type="CDD" id="cd12235">
    <property type="entry name" value="RRM_PPIL4"/>
    <property type="match status" value="1"/>
</dbReference>
<evidence type="ECO:0000256" key="9">
    <source>
        <dbReference type="RuleBase" id="RU365081"/>
    </source>
</evidence>
<evidence type="ECO:0000256" key="4">
    <source>
        <dbReference type="ARBA" id="ARBA00022884"/>
    </source>
</evidence>
<dbReference type="PANTHER" id="PTHR45843">
    <property type="entry name" value="PEPTIDYL-PROLYL CIS-TRANS ISOMERASE-LIKE 4"/>
    <property type="match status" value="1"/>
</dbReference>
<dbReference type="PROSITE" id="PS50072">
    <property type="entry name" value="CSA_PPIASE_2"/>
    <property type="match status" value="1"/>
</dbReference>
<dbReference type="InterPro" id="IPR012677">
    <property type="entry name" value="Nucleotide-bd_a/b_plait_sf"/>
</dbReference>
<feature type="compositionally biased region" description="Polar residues" evidence="10">
    <location>
        <begin position="450"/>
        <end position="460"/>
    </location>
</feature>
<dbReference type="FunFam" id="3.30.70.330:FF:000287">
    <property type="entry name" value="Peptidyl-prolyl cis-trans isomerase"/>
    <property type="match status" value="1"/>
</dbReference>
<feature type="compositionally biased region" description="Basic residues" evidence="10">
    <location>
        <begin position="560"/>
        <end position="575"/>
    </location>
</feature>
<comment type="function">
    <text evidence="2 9">PPIases accelerate the folding of proteins. It catalyzes the cis-trans isomerization of proline imidic peptide bonds in oligopeptides.</text>
</comment>
<evidence type="ECO:0000256" key="3">
    <source>
        <dbReference type="ARBA" id="ARBA00004123"/>
    </source>
</evidence>
<dbReference type="SUPFAM" id="SSF54928">
    <property type="entry name" value="RNA-binding domain, RBD"/>
    <property type="match status" value="1"/>
</dbReference>
<comment type="similarity">
    <text evidence="9">Belongs to the cyclophilin-type PPIase family. PPIL4 subfamily.</text>
</comment>
<sequence length="669" mass="76600">MPNATTLILITQGPKKQTKQNVAATRVCVKSFASTLFLSCYDLLRALLRNLSPRAHPTNPATAKNCEDASLPVRSGKERCVIKPQDKEGSFGSEKVTTGMSVVIETTIGDITIDLHTEARPRTCMNFLKLCKMKYYNFCLMFSIQRNFIAQTGDPSASGKGGESIFQKMYGDQARFYEGEKLPIMKHSQLGTVSMVSCGNHLFGSQFFITLGEDLDSLDSEHLVFGQVVEGLEVINRLNQTLTDEKYRPYQDVRISHTVVLDDPYPDPKDLHFPAESPKPTPAVFESDYIAADEAIDDTEGKSLTEIQEEIQEKEAKARATILEMVGDLPDAEMAPPENVLFVCKLNPVTTSEDLEIIFSRFGKINTCEVIRDRVTNNSLQYAFIEFAETKSCEDAYFKMDNVLIDDRRIHVDFSQSVSKIRWRGKGRGVEYFDDDGKKMDERKGRERFQPNQEHNSNSHSRGRHKRPPQGHQPQGRRMYGTEHRNFNADRRHSHQEPDDQNGSHRSHFNERHSQRNESFARRTERDERHERHNSNKQDYGDLEEEIAMKDNASREKMLKHLKKSLKKKKKKSKKHSSDSASSVEDRKKKNKRKRNLSDSDSSMEEMKKKKKKKKKVSDSSDTDTEPKRKSKKKKKVNDSSDSDSEPKKKSKKKKKKKKRHDSSSDSSD</sequence>
<comment type="subcellular location">
    <subcellularLocation>
        <location evidence="3 9">Nucleus</location>
    </subcellularLocation>
</comment>
<dbReference type="GO" id="GO:0003755">
    <property type="term" value="F:peptidyl-prolyl cis-trans isomerase activity"/>
    <property type="evidence" value="ECO:0007669"/>
    <property type="project" value="UniProtKB-UniRule"/>
</dbReference>
<protein>
    <recommendedName>
        <fullName evidence="9">Peptidyl-prolyl cis-trans isomerase</fullName>
        <shortName evidence="9">PPIase</shortName>
        <ecNumber evidence="9">5.2.1.8</ecNumber>
    </recommendedName>
</protein>
<evidence type="ECO:0000256" key="1">
    <source>
        <dbReference type="ARBA" id="ARBA00000971"/>
    </source>
</evidence>
<keyword evidence="4 8" id="KW-0694">RNA-binding</keyword>
<feature type="domain" description="PPIase cyclophilin-type" evidence="11">
    <location>
        <begin position="105"/>
        <end position="260"/>
    </location>
</feature>
<dbReference type="EC" id="5.2.1.8" evidence="9"/>
<dbReference type="GO" id="GO:0003723">
    <property type="term" value="F:RNA binding"/>
    <property type="evidence" value="ECO:0007669"/>
    <property type="project" value="UniProtKB-UniRule"/>
</dbReference>
<evidence type="ECO:0000256" key="10">
    <source>
        <dbReference type="SAM" id="MobiDB-lite"/>
    </source>
</evidence>
<keyword evidence="7 9" id="KW-0539">Nucleus</keyword>
<dbReference type="PANTHER" id="PTHR45843:SF1">
    <property type="entry name" value="PEPTIDYL-PROLYL CIS-TRANS ISOMERASE-LIKE 4"/>
    <property type="match status" value="1"/>
</dbReference>
<comment type="catalytic activity">
    <reaction evidence="1 9">
        <text>[protein]-peptidylproline (omega=180) = [protein]-peptidylproline (omega=0)</text>
        <dbReference type="Rhea" id="RHEA:16237"/>
        <dbReference type="Rhea" id="RHEA-COMP:10747"/>
        <dbReference type="Rhea" id="RHEA-COMP:10748"/>
        <dbReference type="ChEBI" id="CHEBI:83833"/>
        <dbReference type="ChEBI" id="CHEBI:83834"/>
        <dbReference type="EC" id="5.2.1.8"/>
    </reaction>
</comment>
<feature type="compositionally biased region" description="Basic and acidic residues" evidence="10">
    <location>
        <begin position="432"/>
        <end position="449"/>
    </location>
</feature>
<feature type="compositionally biased region" description="Basic and acidic residues" evidence="10">
    <location>
        <begin position="508"/>
        <end position="540"/>
    </location>
</feature>
<dbReference type="Gene3D" id="2.40.100.10">
    <property type="entry name" value="Cyclophilin-like"/>
    <property type="match status" value="1"/>
</dbReference>
<dbReference type="InterPro" id="IPR029000">
    <property type="entry name" value="Cyclophilin-like_dom_sf"/>
</dbReference>
<keyword evidence="5 9" id="KW-0697">Rotamase</keyword>
<dbReference type="GO" id="GO:0005634">
    <property type="term" value="C:nucleus"/>
    <property type="evidence" value="ECO:0007669"/>
    <property type="project" value="UniProtKB-SubCell"/>
</dbReference>
<dbReference type="PROSITE" id="PS50102">
    <property type="entry name" value="RRM"/>
    <property type="match status" value="1"/>
</dbReference>
<dbReference type="CDD" id="cd01921">
    <property type="entry name" value="cyclophilin_RRM"/>
    <property type="match status" value="1"/>
</dbReference>
<dbReference type="EMBL" id="JARAKH010000047">
    <property type="protein sequence ID" value="KAK8377092.1"/>
    <property type="molecule type" value="Genomic_DNA"/>
</dbReference>
<feature type="compositionally biased region" description="Basic residues" evidence="10">
    <location>
        <begin position="649"/>
        <end position="661"/>
    </location>
</feature>
<evidence type="ECO:0000256" key="7">
    <source>
        <dbReference type="ARBA" id="ARBA00023242"/>
    </source>
</evidence>